<dbReference type="Pfam" id="PF01565">
    <property type="entry name" value="FAD_binding_4"/>
    <property type="match status" value="1"/>
</dbReference>
<dbReference type="AlphaFoldDB" id="A0A0U4BLJ0"/>
<sequence length="418" mass="44513">MGGCGVTTTPRRSSWSGTVPYHFAAEHRPADLDALRRLVTTTPRLRPVGTGHTFNDVADGAEAVALTAFDTVDVLDDGAAVRVGAGLTHARLAEELAPHGLALANLASLPHLNVAGAVATATHGSGTRTGNLATQVRAVELVLTSGDVATVRRGDPDFDGVVVNLGLLGVVTALELDAVPAVDHRQVVLPDADVASLPDRLADLHRLGRSVSVFTRWDDAPSHVWVKWRDGDPDPAPGWETLGLAPATEELHPIPGLDPVHCTAQQGVPGPWVERLPHFRPGFLPSAGDEVQSEYHLAAEHGPAAARALQEVGHLLDSALLTSEIRAIAADELWLSPQSGQDTCSFHFTWTADLTLSSAAALVVEHALAPFAPRPHWGKHFALDVRGLYPRLPDFEALRRRLDPDGVLAGPWYDRVLA</sequence>
<dbReference type="GO" id="GO:0080049">
    <property type="term" value="F:L-gulono-1,4-lactone dehydrogenase activity"/>
    <property type="evidence" value="ECO:0007669"/>
    <property type="project" value="TreeGrafter"/>
</dbReference>
<dbReference type="InterPro" id="IPR010031">
    <property type="entry name" value="FAD_lactone_oxidase-like"/>
</dbReference>
<dbReference type="SUPFAM" id="SSF56176">
    <property type="entry name" value="FAD-binding/transporter-associated domain-like"/>
    <property type="match status" value="1"/>
</dbReference>
<dbReference type="InterPro" id="IPR016171">
    <property type="entry name" value="Vanillyl_alc_oxidase_C-sub2"/>
</dbReference>
<dbReference type="Gene3D" id="1.10.45.10">
    <property type="entry name" value="Vanillyl-alcohol Oxidase, Chain A, domain 4"/>
    <property type="match status" value="1"/>
</dbReference>
<dbReference type="InterPro" id="IPR016166">
    <property type="entry name" value="FAD-bd_PCMH"/>
</dbReference>
<organism evidence="3 4">
    <name type="scientific">Aeromicrobium erythreum</name>
    <dbReference type="NCBI Taxonomy" id="2041"/>
    <lineage>
        <taxon>Bacteria</taxon>
        <taxon>Bacillati</taxon>
        <taxon>Actinomycetota</taxon>
        <taxon>Actinomycetes</taxon>
        <taxon>Propionibacteriales</taxon>
        <taxon>Nocardioidaceae</taxon>
        <taxon>Aeromicrobium</taxon>
    </lineage>
</organism>
<reference evidence="3 4" key="1">
    <citation type="journal article" date="1991" name="Int. J. Syst. Bacteriol.">
        <title>Description of the erythromycin-producing bacterium Arthrobacter sp. strain NRRL B-3381 as Aeromicrobium erythreum gen. nov., sp. nov.</title>
        <authorList>
            <person name="Miller E.S."/>
            <person name="Woese C.R."/>
            <person name="Brenner S."/>
        </authorList>
    </citation>
    <scope>NUCLEOTIDE SEQUENCE [LARGE SCALE GENOMIC DNA]</scope>
    <source>
        <strain evidence="3 4">AR18</strain>
    </source>
</reference>
<dbReference type="PANTHER" id="PTHR43762:SF1">
    <property type="entry name" value="D-ARABINONO-1,4-LACTONE OXIDASE"/>
    <property type="match status" value="1"/>
</dbReference>
<dbReference type="GO" id="GO:0016020">
    <property type="term" value="C:membrane"/>
    <property type="evidence" value="ECO:0007669"/>
    <property type="project" value="InterPro"/>
</dbReference>
<dbReference type="GO" id="GO:0071949">
    <property type="term" value="F:FAD binding"/>
    <property type="evidence" value="ECO:0007669"/>
    <property type="project" value="InterPro"/>
</dbReference>
<dbReference type="STRING" id="2041.AERYTH_15315"/>
<dbReference type="OrthoDB" id="9800184at2"/>
<gene>
    <name evidence="3" type="ORF">AERYTH_15315</name>
</gene>
<dbReference type="EMBL" id="CP011502">
    <property type="protein sequence ID" value="ALX05969.1"/>
    <property type="molecule type" value="Genomic_DNA"/>
</dbReference>
<dbReference type="InterPro" id="IPR016167">
    <property type="entry name" value="FAD-bd_PCMH_sub1"/>
</dbReference>
<dbReference type="Gene3D" id="3.30.70.2530">
    <property type="match status" value="1"/>
</dbReference>
<accession>A0A0U4BLJ0</accession>
<dbReference type="Pfam" id="PF04030">
    <property type="entry name" value="ALO"/>
    <property type="match status" value="1"/>
</dbReference>
<dbReference type="Gene3D" id="3.30.70.2520">
    <property type="match status" value="1"/>
</dbReference>
<keyword evidence="1" id="KW-0560">Oxidoreductase</keyword>
<dbReference type="InterPro" id="IPR016169">
    <property type="entry name" value="FAD-bd_PCMH_sub2"/>
</dbReference>
<dbReference type="InterPro" id="IPR007173">
    <property type="entry name" value="ALO_C"/>
</dbReference>
<dbReference type="InterPro" id="IPR006094">
    <property type="entry name" value="Oxid_FAD_bind_N"/>
</dbReference>
<proteinExistence type="predicted"/>
<dbReference type="PROSITE" id="PS51387">
    <property type="entry name" value="FAD_PCMH"/>
    <property type="match status" value="1"/>
</dbReference>
<feature type="domain" description="FAD-binding PCMH-type" evidence="2">
    <location>
        <begin position="16"/>
        <end position="181"/>
    </location>
</feature>
<dbReference type="KEGG" id="aer:AERYTH_15315"/>
<dbReference type="Proteomes" id="UP000067689">
    <property type="component" value="Chromosome"/>
</dbReference>
<evidence type="ECO:0000313" key="3">
    <source>
        <dbReference type="EMBL" id="ALX05969.1"/>
    </source>
</evidence>
<dbReference type="PANTHER" id="PTHR43762">
    <property type="entry name" value="L-GULONOLACTONE OXIDASE"/>
    <property type="match status" value="1"/>
</dbReference>
<evidence type="ECO:0000259" key="2">
    <source>
        <dbReference type="PROSITE" id="PS51387"/>
    </source>
</evidence>
<protein>
    <recommendedName>
        <fullName evidence="2">FAD-binding PCMH-type domain-containing protein</fullName>
    </recommendedName>
</protein>
<keyword evidence="4" id="KW-1185">Reference proteome</keyword>
<dbReference type="Gene3D" id="3.30.43.10">
    <property type="entry name" value="Uridine Diphospho-n-acetylenolpyruvylglucosamine Reductase, domain 2"/>
    <property type="match status" value="1"/>
</dbReference>
<dbReference type="PATRIC" id="fig|2041.4.peg.3199"/>
<dbReference type="Gene3D" id="3.30.465.10">
    <property type="match status" value="1"/>
</dbReference>
<name>A0A0U4BLJ0_9ACTN</name>
<dbReference type="GO" id="GO:0003885">
    <property type="term" value="F:D-arabinono-1,4-lactone oxidase activity"/>
    <property type="evidence" value="ECO:0007669"/>
    <property type="project" value="InterPro"/>
</dbReference>
<dbReference type="InterPro" id="IPR036318">
    <property type="entry name" value="FAD-bd_PCMH-like_sf"/>
</dbReference>
<evidence type="ECO:0000256" key="1">
    <source>
        <dbReference type="ARBA" id="ARBA00023002"/>
    </source>
</evidence>
<evidence type="ECO:0000313" key="4">
    <source>
        <dbReference type="Proteomes" id="UP000067689"/>
    </source>
</evidence>